<organism evidence="2 3">
    <name type="scientific">Parathielavia appendiculata</name>
    <dbReference type="NCBI Taxonomy" id="2587402"/>
    <lineage>
        <taxon>Eukaryota</taxon>
        <taxon>Fungi</taxon>
        <taxon>Dikarya</taxon>
        <taxon>Ascomycota</taxon>
        <taxon>Pezizomycotina</taxon>
        <taxon>Sordariomycetes</taxon>
        <taxon>Sordariomycetidae</taxon>
        <taxon>Sordariales</taxon>
        <taxon>Chaetomiaceae</taxon>
        <taxon>Parathielavia</taxon>
    </lineage>
</organism>
<reference evidence="2" key="1">
    <citation type="journal article" date="2023" name="Mol. Phylogenet. Evol.">
        <title>Genome-scale phylogeny and comparative genomics of the fungal order Sordariales.</title>
        <authorList>
            <person name="Hensen N."/>
            <person name="Bonometti L."/>
            <person name="Westerberg I."/>
            <person name="Brannstrom I.O."/>
            <person name="Guillou S."/>
            <person name="Cros-Aarteil S."/>
            <person name="Calhoun S."/>
            <person name="Haridas S."/>
            <person name="Kuo A."/>
            <person name="Mondo S."/>
            <person name="Pangilinan J."/>
            <person name="Riley R."/>
            <person name="LaButti K."/>
            <person name="Andreopoulos B."/>
            <person name="Lipzen A."/>
            <person name="Chen C."/>
            <person name="Yan M."/>
            <person name="Daum C."/>
            <person name="Ng V."/>
            <person name="Clum A."/>
            <person name="Steindorff A."/>
            <person name="Ohm R.A."/>
            <person name="Martin F."/>
            <person name="Silar P."/>
            <person name="Natvig D.O."/>
            <person name="Lalanne C."/>
            <person name="Gautier V."/>
            <person name="Ament-Velasquez S.L."/>
            <person name="Kruys A."/>
            <person name="Hutchinson M.I."/>
            <person name="Powell A.J."/>
            <person name="Barry K."/>
            <person name="Miller A.N."/>
            <person name="Grigoriev I.V."/>
            <person name="Debuchy R."/>
            <person name="Gladieux P."/>
            <person name="Hiltunen Thoren M."/>
            <person name="Johannesson H."/>
        </authorList>
    </citation>
    <scope>NUCLEOTIDE SEQUENCE</scope>
    <source>
        <strain evidence="2">CBS 731.68</strain>
    </source>
</reference>
<sequence length="234" mass="26192">MRPQDFGGWFCATEGCEYSQERQNQLDECMYGFLNAQHPGMFHPPGDVRVVARQDKHDYDGVSTVNNEPELRHEPDQMDLDTTSTADGVSNPDKRATTFGEKHKNQAGQDAGKKTKRTPLPSSRPARPQPPGALGPNTYPPAVRATHSAEGTALDLSLFGPRTAERVTELLEIIAFKTQNNTDPKKWFPEEDQLLDMLRTTGLSHGQIADVSEFLRRHSRNACESRFSRMKRGV</sequence>
<dbReference type="AlphaFoldDB" id="A0AAN6U0Z6"/>
<comment type="caution">
    <text evidence="2">The sequence shown here is derived from an EMBL/GenBank/DDBJ whole genome shotgun (WGS) entry which is preliminary data.</text>
</comment>
<protein>
    <recommendedName>
        <fullName evidence="4">Myb-like domain-containing protein</fullName>
    </recommendedName>
</protein>
<name>A0AAN6U0Z6_9PEZI</name>
<dbReference type="Proteomes" id="UP001302602">
    <property type="component" value="Unassembled WGS sequence"/>
</dbReference>
<evidence type="ECO:0000256" key="1">
    <source>
        <dbReference type="SAM" id="MobiDB-lite"/>
    </source>
</evidence>
<proteinExistence type="predicted"/>
<accession>A0AAN6U0Z6</accession>
<dbReference type="RefSeq" id="XP_062648198.1">
    <property type="nucleotide sequence ID" value="XM_062787150.1"/>
</dbReference>
<gene>
    <name evidence="2" type="ORF">N657DRAFT_391115</name>
</gene>
<feature type="compositionally biased region" description="Basic and acidic residues" evidence="1">
    <location>
        <begin position="92"/>
        <end position="104"/>
    </location>
</feature>
<reference evidence="2" key="2">
    <citation type="submission" date="2023-05" db="EMBL/GenBank/DDBJ databases">
        <authorList>
            <consortium name="Lawrence Berkeley National Laboratory"/>
            <person name="Steindorff A."/>
            <person name="Hensen N."/>
            <person name="Bonometti L."/>
            <person name="Westerberg I."/>
            <person name="Brannstrom I.O."/>
            <person name="Guillou S."/>
            <person name="Cros-Aarteil S."/>
            <person name="Calhoun S."/>
            <person name="Haridas S."/>
            <person name="Kuo A."/>
            <person name="Mondo S."/>
            <person name="Pangilinan J."/>
            <person name="Riley R."/>
            <person name="Labutti K."/>
            <person name="Andreopoulos B."/>
            <person name="Lipzen A."/>
            <person name="Chen C."/>
            <person name="Yanf M."/>
            <person name="Daum C."/>
            <person name="Ng V."/>
            <person name="Clum A."/>
            <person name="Ohm R."/>
            <person name="Martin F."/>
            <person name="Silar P."/>
            <person name="Natvig D."/>
            <person name="Lalanne C."/>
            <person name="Gautier V."/>
            <person name="Ament-Velasquez S.L."/>
            <person name="Kruys A."/>
            <person name="Hutchinson M.I."/>
            <person name="Powell A.J."/>
            <person name="Barry K."/>
            <person name="Miller A.N."/>
            <person name="Grigoriev I.V."/>
            <person name="Debuchy R."/>
            <person name="Gladieux P."/>
            <person name="Thoren M.H."/>
            <person name="Johannesson H."/>
        </authorList>
    </citation>
    <scope>NUCLEOTIDE SEQUENCE</scope>
    <source>
        <strain evidence="2">CBS 731.68</strain>
    </source>
</reference>
<feature type="region of interest" description="Disordered" evidence="1">
    <location>
        <begin position="59"/>
        <end position="144"/>
    </location>
</feature>
<evidence type="ECO:0000313" key="3">
    <source>
        <dbReference type="Proteomes" id="UP001302602"/>
    </source>
</evidence>
<keyword evidence="3" id="KW-1185">Reference proteome</keyword>
<dbReference type="EMBL" id="MU853227">
    <property type="protein sequence ID" value="KAK4124427.1"/>
    <property type="molecule type" value="Genomic_DNA"/>
</dbReference>
<evidence type="ECO:0000313" key="2">
    <source>
        <dbReference type="EMBL" id="KAK4124427.1"/>
    </source>
</evidence>
<dbReference type="GeneID" id="87823920"/>
<evidence type="ECO:0008006" key="4">
    <source>
        <dbReference type="Google" id="ProtNLM"/>
    </source>
</evidence>